<evidence type="ECO:0000313" key="9">
    <source>
        <dbReference type="Proteomes" id="UP000691718"/>
    </source>
</evidence>
<evidence type="ECO:0000256" key="6">
    <source>
        <dbReference type="SAM" id="MobiDB-lite"/>
    </source>
</evidence>
<dbReference type="PROSITE" id="PS50897">
    <property type="entry name" value="CTLH"/>
    <property type="match status" value="1"/>
</dbReference>
<dbReference type="PROSITE" id="PS50896">
    <property type="entry name" value="LISH"/>
    <property type="match status" value="1"/>
</dbReference>
<dbReference type="EMBL" id="CAJQZP010000437">
    <property type="protein sequence ID" value="CAG4961695.1"/>
    <property type="molecule type" value="Genomic_DNA"/>
</dbReference>
<feature type="compositionally biased region" description="Pro residues" evidence="6">
    <location>
        <begin position="18"/>
        <end position="27"/>
    </location>
</feature>
<dbReference type="GO" id="GO:0034657">
    <property type="term" value="C:GID complex"/>
    <property type="evidence" value="ECO:0007669"/>
    <property type="project" value="TreeGrafter"/>
</dbReference>
<dbReference type="PROSITE" id="PS50082">
    <property type="entry name" value="WD_REPEATS_2"/>
    <property type="match status" value="3"/>
</dbReference>
<proteinExistence type="predicted"/>
<dbReference type="OrthoDB" id="972532at2759"/>
<keyword evidence="4" id="KW-0677">Repeat</keyword>
<evidence type="ECO:0000256" key="4">
    <source>
        <dbReference type="ARBA" id="ARBA00022737"/>
    </source>
</evidence>
<dbReference type="AlphaFoldDB" id="A0A8S3WIV0"/>
<dbReference type="SMART" id="SM00667">
    <property type="entry name" value="LisH"/>
    <property type="match status" value="1"/>
</dbReference>
<reference evidence="8" key="1">
    <citation type="submission" date="2021-04" db="EMBL/GenBank/DDBJ databases">
        <authorList>
            <person name="Tunstrom K."/>
        </authorList>
    </citation>
    <scope>NUCLEOTIDE SEQUENCE</scope>
</reference>
<evidence type="ECO:0000256" key="5">
    <source>
        <dbReference type="PROSITE-ProRule" id="PRU00221"/>
    </source>
</evidence>
<dbReference type="Pfam" id="PF00400">
    <property type="entry name" value="WD40"/>
    <property type="match status" value="4"/>
</dbReference>
<evidence type="ECO:0000256" key="3">
    <source>
        <dbReference type="ARBA" id="ARBA00022574"/>
    </source>
</evidence>
<feature type="repeat" description="WD" evidence="5">
    <location>
        <begin position="654"/>
        <end position="686"/>
    </location>
</feature>
<dbReference type="SMART" id="SM00320">
    <property type="entry name" value="WD40"/>
    <property type="match status" value="5"/>
</dbReference>
<comment type="caution">
    <text evidence="8">The sequence shown here is derived from an EMBL/GenBank/DDBJ whole genome shotgun (WGS) entry which is preliminary data.</text>
</comment>
<evidence type="ECO:0000256" key="2">
    <source>
        <dbReference type="ARBA" id="ARBA00022490"/>
    </source>
</evidence>
<feature type="repeat" description="WD" evidence="5">
    <location>
        <begin position="397"/>
        <end position="438"/>
    </location>
</feature>
<evidence type="ECO:0000313" key="8">
    <source>
        <dbReference type="EMBL" id="CAG4961695.1"/>
    </source>
</evidence>
<keyword evidence="9" id="KW-1185">Reference proteome</keyword>
<protein>
    <submittedName>
        <fullName evidence="8">(apollo) hypothetical protein</fullName>
    </submittedName>
</protein>
<feature type="region of interest" description="Disordered" evidence="6">
    <location>
        <begin position="688"/>
        <end position="716"/>
    </location>
</feature>
<feature type="compositionally biased region" description="Polar residues" evidence="6">
    <location>
        <begin position="28"/>
        <end position="37"/>
    </location>
</feature>
<dbReference type="InterPro" id="IPR006594">
    <property type="entry name" value="LisH"/>
</dbReference>
<keyword evidence="3 5" id="KW-0853">WD repeat</keyword>
<feature type="compositionally biased region" description="Pro residues" evidence="6">
    <location>
        <begin position="49"/>
        <end position="58"/>
    </location>
</feature>
<accession>A0A8S3WIV0</accession>
<sequence>MYLQQRNDSIKSQHSPKFIPPSTPPSIPQHQPFQTPVPNWPAPVGQRPYRPPPQPFKFPQPRTAVTSRDRGVEADAADAEGAFVISALRGARRARAAERASLASSDSGDEGAGQRPPRKRTRRLSPEPEVMHQPCANGAVGAPHHLNGDASTQNGDLQLPGLRMSQTDQEIVRLIGQHLLSIGLERSATLLMEESGLHLEHPAAATFRQHVLAGDWVKADYDLRALHDLLRDSPHVEPHNLSEMKFVVLEQKYLEHLEAGRALDALHVLRNELTPLQHDTARVHRLSALMMCADAAELRARARWPGAGPLSRAAVLARVQPLSDRHDVVLQAVLPPALMMAPGRLRALLAQAVAQQAARCRFHAAPRPVPPDHIPYSLLADHHCSPDRFPIHPLQVLNEHCDEVWYCKWSPDGSKLASGSKDNTVMIWDYDPAAKRLTFRKSFDGHSFGVSYLAWSPDGRYLLSAGHEDCPDIWIWNMETEQLHVKMSHSSEDSLTAAAWQRGSDKFVCGGARGQFYQCGADGALLNSWDGVRVNALACRADGRVLAADTHHRVRSYDFSDLTDRNVIQEEHAVMAMTLNAADTLLLLNVANQGVHLWDIRARALVRRFRGLSQGHFTIHACFGGAQQDFIASGSEDNKVYIWHMSGEEPIAVVSGHTRCVNAVSWNPVHHDVLVSASDDFTLRLWGPREARDPRDPPTPPTPRDPPAGRELPARS</sequence>
<gene>
    <name evidence="8" type="ORF">PAPOLLO_LOCUS6622</name>
</gene>
<evidence type="ECO:0000259" key="7">
    <source>
        <dbReference type="PROSITE" id="PS50897"/>
    </source>
</evidence>
<dbReference type="InterPro" id="IPR051350">
    <property type="entry name" value="WD_repeat-ST_regulator"/>
</dbReference>
<dbReference type="PANTHER" id="PTHR22838">
    <property type="entry name" value="WD REPEAT PROTEIN 26-RELATED"/>
    <property type="match status" value="1"/>
</dbReference>
<dbReference type="InterPro" id="IPR001680">
    <property type="entry name" value="WD40_rpt"/>
</dbReference>
<dbReference type="GO" id="GO:0005737">
    <property type="term" value="C:cytoplasm"/>
    <property type="evidence" value="ECO:0007669"/>
    <property type="project" value="UniProtKB-SubCell"/>
</dbReference>
<feature type="region of interest" description="Disordered" evidence="6">
    <location>
        <begin position="99"/>
        <end position="131"/>
    </location>
</feature>
<dbReference type="GO" id="GO:0043161">
    <property type="term" value="P:proteasome-mediated ubiquitin-dependent protein catabolic process"/>
    <property type="evidence" value="ECO:0007669"/>
    <property type="project" value="TreeGrafter"/>
</dbReference>
<feature type="domain" description="CTLH" evidence="7">
    <location>
        <begin position="200"/>
        <end position="264"/>
    </location>
</feature>
<feature type="region of interest" description="Disordered" evidence="6">
    <location>
        <begin position="1"/>
        <end position="74"/>
    </location>
</feature>
<keyword evidence="2" id="KW-0963">Cytoplasm</keyword>
<dbReference type="FunFam" id="2.130.10.10:FF:000087">
    <property type="entry name" value="WD repeat-containing protein 26 homolog"/>
    <property type="match status" value="1"/>
</dbReference>
<feature type="repeat" description="WD" evidence="5">
    <location>
        <begin position="443"/>
        <end position="474"/>
    </location>
</feature>
<organism evidence="8 9">
    <name type="scientific">Parnassius apollo</name>
    <name type="common">Apollo butterfly</name>
    <name type="synonym">Papilio apollo</name>
    <dbReference type="NCBI Taxonomy" id="110799"/>
    <lineage>
        <taxon>Eukaryota</taxon>
        <taxon>Metazoa</taxon>
        <taxon>Ecdysozoa</taxon>
        <taxon>Arthropoda</taxon>
        <taxon>Hexapoda</taxon>
        <taxon>Insecta</taxon>
        <taxon>Pterygota</taxon>
        <taxon>Neoptera</taxon>
        <taxon>Endopterygota</taxon>
        <taxon>Lepidoptera</taxon>
        <taxon>Glossata</taxon>
        <taxon>Ditrysia</taxon>
        <taxon>Papilionoidea</taxon>
        <taxon>Papilionidae</taxon>
        <taxon>Parnassiinae</taxon>
        <taxon>Parnassini</taxon>
        <taxon>Parnassius</taxon>
        <taxon>Parnassius</taxon>
    </lineage>
</organism>
<comment type="subcellular location">
    <subcellularLocation>
        <location evidence="1">Cytoplasm</location>
    </subcellularLocation>
</comment>
<dbReference type="Proteomes" id="UP000691718">
    <property type="component" value="Unassembled WGS sequence"/>
</dbReference>
<dbReference type="PROSITE" id="PS50294">
    <property type="entry name" value="WD_REPEATS_REGION"/>
    <property type="match status" value="3"/>
</dbReference>
<dbReference type="InterPro" id="IPR006595">
    <property type="entry name" value="CTLH_C"/>
</dbReference>
<feature type="compositionally biased region" description="Polar residues" evidence="6">
    <location>
        <begin position="1"/>
        <end position="15"/>
    </location>
</feature>
<feature type="compositionally biased region" description="Pro residues" evidence="6">
    <location>
        <begin position="697"/>
        <end position="706"/>
    </location>
</feature>
<name>A0A8S3WIV0_PARAO</name>
<evidence type="ECO:0000256" key="1">
    <source>
        <dbReference type="ARBA" id="ARBA00004496"/>
    </source>
</evidence>
<dbReference type="PANTHER" id="PTHR22838:SF0">
    <property type="entry name" value="WD REPEAT-CONTAINING PROTEIN 26"/>
    <property type="match status" value="1"/>
</dbReference>